<evidence type="ECO:0000313" key="2">
    <source>
        <dbReference type="Proteomes" id="UP000238762"/>
    </source>
</evidence>
<reference evidence="1 2" key="1">
    <citation type="submission" date="2018-02" db="EMBL/GenBank/DDBJ databases">
        <authorList>
            <person name="Cohen D.B."/>
            <person name="Kent A.D."/>
        </authorList>
    </citation>
    <scope>NUCLEOTIDE SEQUENCE [LARGE SCALE GENOMIC DNA]</scope>
    <source>
        <strain evidence="1 2">CCAP 1448/3</strain>
    </source>
</reference>
<dbReference type="AlphaFoldDB" id="A0A2T1C1T3"/>
<proteinExistence type="predicted"/>
<reference evidence="1 2" key="2">
    <citation type="submission" date="2018-03" db="EMBL/GenBank/DDBJ databases">
        <title>The ancient ancestry and fast evolution of plastids.</title>
        <authorList>
            <person name="Moore K.R."/>
            <person name="Magnabosco C."/>
            <person name="Momper L."/>
            <person name="Gold D.A."/>
            <person name="Bosak T."/>
            <person name="Fournier G.P."/>
        </authorList>
    </citation>
    <scope>NUCLEOTIDE SEQUENCE [LARGE SCALE GENOMIC DNA]</scope>
    <source>
        <strain evidence="1 2">CCAP 1448/3</strain>
    </source>
</reference>
<evidence type="ECO:0000313" key="1">
    <source>
        <dbReference type="EMBL" id="PSB02236.1"/>
    </source>
</evidence>
<sequence>MPSLEPIEPSLFADLAQHGEGIFERSLEFQLALAQHPKVTPEILKFLVERGKEAVAEVAALHVNWAGELTTACSRS</sequence>
<dbReference type="EMBL" id="PVWJ01000068">
    <property type="protein sequence ID" value="PSB02236.1"/>
    <property type="molecule type" value="Genomic_DNA"/>
</dbReference>
<gene>
    <name evidence="1" type="ORF">C7B64_14260</name>
</gene>
<protein>
    <submittedName>
        <fullName evidence="1">Uncharacterized protein</fullName>
    </submittedName>
</protein>
<comment type="caution">
    <text evidence="1">The sequence shown here is derived from an EMBL/GenBank/DDBJ whole genome shotgun (WGS) entry which is preliminary data.</text>
</comment>
<accession>A0A2T1C1T3</accession>
<name>A0A2T1C1T3_9CYAN</name>
<keyword evidence="2" id="KW-1185">Reference proteome</keyword>
<organism evidence="1 2">
    <name type="scientific">Merismopedia glauca CCAP 1448/3</name>
    <dbReference type="NCBI Taxonomy" id="1296344"/>
    <lineage>
        <taxon>Bacteria</taxon>
        <taxon>Bacillati</taxon>
        <taxon>Cyanobacteriota</taxon>
        <taxon>Cyanophyceae</taxon>
        <taxon>Synechococcales</taxon>
        <taxon>Merismopediaceae</taxon>
        <taxon>Merismopedia</taxon>
    </lineage>
</organism>
<dbReference type="Proteomes" id="UP000238762">
    <property type="component" value="Unassembled WGS sequence"/>
</dbReference>
<dbReference type="RefSeq" id="WP_106289329.1">
    <property type="nucleotide sequence ID" value="NZ_CAWNTC010000084.1"/>
</dbReference>